<organism evidence="2 3">
    <name type="scientific">Ovis ammon polii</name>
    <dbReference type="NCBI Taxonomy" id="230172"/>
    <lineage>
        <taxon>Eukaryota</taxon>
        <taxon>Metazoa</taxon>
        <taxon>Chordata</taxon>
        <taxon>Craniata</taxon>
        <taxon>Vertebrata</taxon>
        <taxon>Euteleostomi</taxon>
        <taxon>Mammalia</taxon>
        <taxon>Eutheria</taxon>
        <taxon>Laurasiatheria</taxon>
        <taxon>Artiodactyla</taxon>
        <taxon>Ruminantia</taxon>
        <taxon>Pecora</taxon>
        <taxon>Bovidae</taxon>
        <taxon>Caprinae</taxon>
        <taxon>Ovis</taxon>
    </lineage>
</organism>
<dbReference type="Proteomes" id="UP001214576">
    <property type="component" value="Unassembled WGS sequence"/>
</dbReference>
<sequence length="167" mass="18158">DYKASKGKTFPVYCYIPAIGWPVVSNQVTATLGSRKKSGLPTPISNQSESESYQQIPKPVTSESTTTFFHLDHCKNFLSSLPPSYSPKSSFLHISQVIFLAFLCSKPASGFPFLCAFTVYEVLDNLALDYGSALPSTTLPLIPSNSSYPTSLLSSACQPSSYFVVFS</sequence>
<dbReference type="EMBL" id="JAKZEL010000001">
    <property type="protein sequence ID" value="KAI4549411.1"/>
    <property type="molecule type" value="Genomic_DNA"/>
</dbReference>
<name>A0AAD4UNM0_OVIAM</name>
<dbReference type="AlphaFoldDB" id="A0AAD4UNM0"/>
<keyword evidence="3" id="KW-1185">Reference proteome</keyword>
<feature type="non-terminal residue" evidence="2">
    <location>
        <position position="167"/>
    </location>
</feature>
<evidence type="ECO:0000313" key="3">
    <source>
        <dbReference type="Proteomes" id="UP001214576"/>
    </source>
</evidence>
<reference evidence="2" key="1">
    <citation type="submission" date="2022-03" db="EMBL/GenBank/DDBJ databases">
        <title>Genomic analyses of argali, domestic sheep and their hybrids provide insights into chromosomal evolution, heterosis and genetic basis of agronomic traits.</title>
        <authorList>
            <person name="Li M."/>
        </authorList>
    </citation>
    <scope>NUCLEOTIDE SEQUENCE</scope>
    <source>
        <strain evidence="2">CAU-MHL-2022a</strain>
        <tissue evidence="2">Skin</tissue>
    </source>
</reference>
<gene>
    <name evidence="2" type="ORF">MG293_001741</name>
</gene>
<evidence type="ECO:0000256" key="1">
    <source>
        <dbReference type="SAM" id="MobiDB-lite"/>
    </source>
</evidence>
<feature type="region of interest" description="Disordered" evidence="1">
    <location>
        <begin position="35"/>
        <end position="57"/>
    </location>
</feature>
<protein>
    <submittedName>
        <fullName evidence="2">Uncharacterized protein</fullName>
    </submittedName>
</protein>
<evidence type="ECO:0000313" key="2">
    <source>
        <dbReference type="EMBL" id="KAI4549411.1"/>
    </source>
</evidence>
<feature type="compositionally biased region" description="Polar residues" evidence="1">
    <location>
        <begin position="43"/>
        <end position="57"/>
    </location>
</feature>
<comment type="caution">
    <text evidence="2">The sequence shown here is derived from an EMBL/GenBank/DDBJ whole genome shotgun (WGS) entry which is preliminary data.</text>
</comment>
<accession>A0AAD4UNM0</accession>
<proteinExistence type="predicted"/>